<dbReference type="Proteomes" id="UP000248597">
    <property type="component" value="Unassembled WGS sequence"/>
</dbReference>
<dbReference type="InterPro" id="IPR000485">
    <property type="entry name" value="AsnC-type_HTH_dom"/>
</dbReference>
<dbReference type="Pfam" id="PF01037">
    <property type="entry name" value="AsnC_trans_reg"/>
    <property type="match status" value="1"/>
</dbReference>
<proteinExistence type="predicted"/>
<dbReference type="PRINTS" id="PR00033">
    <property type="entry name" value="HTHASNC"/>
</dbReference>
<organism evidence="5 6">
    <name type="scientific">Sphingopyxis macrogoltabida</name>
    <name type="common">Sphingomonas macrogoltabidus</name>
    <dbReference type="NCBI Taxonomy" id="33050"/>
    <lineage>
        <taxon>Bacteria</taxon>
        <taxon>Pseudomonadati</taxon>
        <taxon>Pseudomonadota</taxon>
        <taxon>Alphaproteobacteria</taxon>
        <taxon>Sphingomonadales</taxon>
        <taxon>Sphingomonadaceae</taxon>
        <taxon>Sphingopyxis</taxon>
    </lineage>
</organism>
<keyword evidence="1" id="KW-0805">Transcription regulation</keyword>
<comment type="caution">
    <text evidence="5">The sequence shown here is derived from an EMBL/GenBank/DDBJ whole genome shotgun (WGS) entry which is preliminary data.</text>
</comment>
<dbReference type="Pfam" id="PF13404">
    <property type="entry name" value="HTH_AsnC-type"/>
    <property type="match status" value="1"/>
</dbReference>
<dbReference type="SUPFAM" id="SSF46785">
    <property type="entry name" value="Winged helix' DNA-binding domain"/>
    <property type="match status" value="1"/>
</dbReference>
<dbReference type="InterPro" id="IPR019885">
    <property type="entry name" value="Tscrpt_reg_HTH_AsnC-type_CS"/>
</dbReference>
<dbReference type="GO" id="GO:0006355">
    <property type="term" value="P:regulation of DNA-templated transcription"/>
    <property type="evidence" value="ECO:0007669"/>
    <property type="project" value="UniProtKB-ARBA"/>
</dbReference>
<dbReference type="Gene3D" id="1.10.10.10">
    <property type="entry name" value="Winged helix-like DNA-binding domain superfamily/Winged helix DNA-binding domain"/>
    <property type="match status" value="1"/>
</dbReference>
<sequence length="158" mass="17648">MKNILTLDALDRRILVELQRDGAQSNTELAERVGSTGPSCWRRIRLLQDAGILANNVWLVDPARVGQGVSVICHIRLKSHSAEHTEIFENFVAAQDRILECLSMSGEWDYQLRVVARDVADYEGFLMQTVLKNDAVATASSHFALKTVKYQTAIPLVP</sequence>
<dbReference type="InterPro" id="IPR019888">
    <property type="entry name" value="Tscrpt_reg_AsnC-like"/>
</dbReference>
<dbReference type="PANTHER" id="PTHR30154">
    <property type="entry name" value="LEUCINE-RESPONSIVE REGULATORY PROTEIN"/>
    <property type="match status" value="1"/>
</dbReference>
<dbReference type="PANTHER" id="PTHR30154:SF34">
    <property type="entry name" value="TRANSCRIPTIONAL REGULATOR AZLB"/>
    <property type="match status" value="1"/>
</dbReference>
<dbReference type="PROSITE" id="PS00519">
    <property type="entry name" value="HTH_ASNC_1"/>
    <property type="match status" value="1"/>
</dbReference>
<evidence type="ECO:0000256" key="2">
    <source>
        <dbReference type="ARBA" id="ARBA00023125"/>
    </source>
</evidence>
<dbReference type="PROSITE" id="PS50956">
    <property type="entry name" value="HTH_ASNC_2"/>
    <property type="match status" value="1"/>
</dbReference>
<dbReference type="InterPro" id="IPR036388">
    <property type="entry name" value="WH-like_DNA-bd_sf"/>
</dbReference>
<accession>A0A2W5L7X3</accession>
<gene>
    <name evidence="5" type="ORF">DI569_00210</name>
</gene>
<dbReference type="GO" id="GO:0043565">
    <property type="term" value="F:sequence-specific DNA binding"/>
    <property type="evidence" value="ECO:0007669"/>
    <property type="project" value="InterPro"/>
</dbReference>
<dbReference type="InterPro" id="IPR019887">
    <property type="entry name" value="Tscrpt_reg_AsnC/Lrp_C"/>
</dbReference>
<dbReference type="SMART" id="SM00344">
    <property type="entry name" value="HTH_ASNC"/>
    <property type="match status" value="1"/>
</dbReference>
<keyword evidence="3" id="KW-0804">Transcription</keyword>
<evidence type="ECO:0000256" key="1">
    <source>
        <dbReference type="ARBA" id="ARBA00023015"/>
    </source>
</evidence>
<reference evidence="5 6" key="1">
    <citation type="submission" date="2017-08" db="EMBL/GenBank/DDBJ databases">
        <title>Infants hospitalized years apart are colonized by the same room-sourced microbial strains.</title>
        <authorList>
            <person name="Brooks B."/>
            <person name="Olm M.R."/>
            <person name="Firek B.A."/>
            <person name="Baker R."/>
            <person name="Thomas B.C."/>
            <person name="Morowitz M.J."/>
            <person name="Banfield J.F."/>
        </authorList>
    </citation>
    <scope>NUCLEOTIDE SEQUENCE [LARGE SCALE GENOMIC DNA]</scope>
    <source>
        <strain evidence="5">S2_005_003_R2_47</strain>
    </source>
</reference>
<dbReference type="InterPro" id="IPR011008">
    <property type="entry name" value="Dimeric_a/b-barrel"/>
</dbReference>
<evidence type="ECO:0000313" key="6">
    <source>
        <dbReference type="Proteomes" id="UP000248597"/>
    </source>
</evidence>
<evidence type="ECO:0000259" key="4">
    <source>
        <dbReference type="PROSITE" id="PS50956"/>
    </source>
</evidence>
<name>A0A2W5L7X3_SPHMC</name>
<dbReference type="InterPro" id="IPR036390">
    <property type="entry name" value="WH_DNA-bd_sf"/>
</dbReference>
<dbReference type="CDD" id="cd00090">
    <property type="entry name" value="HTH_ARSR"/>
    <property type="match status" value="1"/>
</dbReference>
<dbReference type="GO" id="GO:0005829">
    <property type="term" value="C:cytosol"/>
    <property type="evidence" value="ECO:0007669"/>
    <property type="project" value="TreeGrafter"/>
</dbReference>
<keyword evidence="2" id="KW-0238">DNA-binding</keyword>
<dbReference type="EMBL" id="QFPJ01000001">
    <property type="protein sequence ID" value="PZQ24639.1"/>
    <property type="molecule type" value="Genomic_DNA"/>
</dbReference>
<dbReference type="SUPFAM" id="SSF54909">
    <property type="entry name" value="Dimeric alpha+beta barrel"/>
    <property type="match status" value="1"/>
</dbReference>
<protein>
    <submittedName>
        <fullName evidence="5">AsnC family transcriptional regulator</fullName>
    </submittedName>
</protein>
<dbReference type="InterPro" id="IPR011991">
    <property type="entry name" value="ArsR-like_HTH"/>
</dbReference>
<evidence type="ECO:0000256" key="3">
    <source>
        <dbReference type="ARBA" id="ARBA00023163"/>
    </source>
</evidence>
<evidence type="ECO:0000313" key="5">
    <source>
        <dbReference type="EMBL" id="PZQ24639.1"/>
    </source>
</evidence>
<feature type="domain" description="HTH asnC-type" evidence="4">
    <location>
        <begin position="7"/>
        <end position="68"/>
    </location>
</feature>
<dbReference type="Gene3D" id="3.30.70.920">
    <property type="match status" value="1"/>
</dbReference>
<dbReference type="AlphaFoldDB" id="A0A2W5L7X3"/>
<dbReference type="GO" id="GO:0043200">
    <property type="term" value="P:response to amino acid"/>
    <property type="evidence" value="ECO:0007669"/>
    <property type="project" value="TreeGrafter"/>
</dbReference>